<dbReference type="Pfam" id="PF00498">
    <property type="entry name" value="FHA"/>
    <property type="match status" value="1"/>
</dbReference>
<keyword evidence="1" id="KW-1133">Transmembrane helix</keyword>
<dbReference type="CDD" id="cd00060">
    <property type="entry name" value="FHA"/>
    <property type="match status" value="2"/>
</dbReference>
<comment type="caution">
    <text evidence="3">The sequence shown here is derived from an EMBL/GenBank/DDBJ whole genome shotgun (WGS) entry which is preliminary data.</text>
</comment>
<feature type="domain" description="FHA" evidence="2">
    <location>
        <begin position="199"/>
        <end position="248"/>
    </location>
</feature>
<reference evidence="3 4" key="1">
    <citation type="submission" date="2018-10" db="EMBL/GenBank/DDBJ databases">
        <title>The genome of Lysobacter enzymogenes OH11.</title>
        <authorList>
            <person name="Liu F."/>
            <person name="Zhao Y."/>
            <person name="Qian G."/>
            <person name="Chen Y."/>
            <person name="Xu H."/>
        </authorList>
    </citation>
    <scope>NUCLEOTIDE SEQUENCE [LARGE SCALE GENOMIC DNA]</scope>
    <source>
        <strain evidence="3 4">OH11</strain>
    </source>
</reference>
<dbReference type="InterPro" id="IPR000253">
    <property type="entry name" value="FHA_dom"/>
</dbReference>
<keyword evidence="1" id="KW-0812">Transmembrane</keyword>
<dbReference type="AlphaFoldDB" id="A0A3N2RER2"/>
<dbReference type="EMBL" id="RCTY01000041">
    <property type="protein sequence ID" value="ROU05866.1"/>
    <property type="molecule type" value="Genomic_DNA"/>
</dbReference>
<evidence type="ECO:0000256" key="1">
    <source>
        <dbReference type="SAM" id="Phobius"/>
    </source>
</evidence>
<name>A0A3N2RER2_LYSEN</name>
<proteinExistence type="predicted"/>
<dbReference type="Proteomes" id="UP000275910">
    <property type="component" value="Unassembled WGS sequence"/>
</dbReference>
<keyword evidence="1" id="KW-0472">Membrane</keyword>
<dbReference type="PROSITE" id="PS50006">
    <property type="entry name" value="FHA_DOMAIN"/>
    <property type="match status" value="1"/>
</dbReference>
<evidence type="ECO:0000313" key="4">
    <source>
        <dbReference type="Proteomes" id="UP000275910"/>
    </source>
</evidence>
<organism evidence="3 4">
    <name type="scientific">Lysobacter enzymogenes</name>
    <dbReference type="NCBI Taxonomy" id="69"/>
    <lineage>
        <taxon>Bacteria</taxon>
        <taxon>Pseudomonadati</taxon>
        <taxon>Pseudomonadota</taxon>
        <taxon>Gammaproteobacteria</taxon>
        <taxon>Lysobacterales</taxon>
        <taxon>Lysobacteraceae</taxon>
        <taxon>Lysobacter</taxon>
    </lineage>
</organism>
<feature type="transmembrane region" description="Helical" evidence="1">
    <location>
        <begin position="310"/>
        <end position="330"/>
    </location>
</feature>
<dbReference type="SMART" id="SM00240">
    <property type="entry name" value="FHA"/>
    <property type="match status" value="2"/>
</dbReference>
<evidence type="ECO:0000259" key="2">
    <source>
        <dbReference type="PROSITE" id="PS50006"/>
    </source>
</evidence>
<accession>A0A3N2RER2</accession>
<gene>
    <name evidence="3" type="ORF">D9T17_16965</name>
</gene>
<sequence length="333" mass="35523">MLGMSGSPWRPAIVRAGASASKPAGAARTSARTRAARIRLALIAVVHAPPGAAGCAWRCNLLDSRRVSALKLRYPNREHGDLALKPGVHAIGRDAAGRTVLVDDADAAIAQFSVDRRGVWLQVRDSLHGLHVNGRPVKRMAMLRPGDAIFIDGVELLLVADKPEPAPPFGVEIPADSRMVVRGVGGVHHGRCYTLEQPKVIGRAGDCDIRINEPAFADRHARLEAHADGVVLRDVGSVDGSVVNGQPVRHALLKPGDQLLLDGQHRFVIEAPTRRLSAADALQAQLAQEQAANEDKPMPPSALPSSVRRMPWLLLAAVVMAGLLGLLLLYGAR</sequence>
<dbReference type="SUPFAM" id="SSF49879">
    <property type="entry name" value="SMAD/FHA domain"/>
    <property type="match status" value="2"/>
</dbReference>
<protein>
    <submittedName>
        <fullName evidence="3">FHA domain-containing protein</fullName>
    </submittedName>
</protein>
<dbReference type="Gene3D" id="2.60.200.20">
    <property type="match status" value="2"/>
</dbReference>
<evidence type="ECO:0000313" key="3">
    <source>
        <dbReference type="EMBL" id="ROU05866.1"/>
    </source>
</evidence>
<dbReference type="InterPro" id="IPR008984">
    <property type="entry name" value="SMAD_FHA_dom_sf"/>
</dbReference>